<keyword evidence="2" id="KW-0479">Metal-binding</keyword>
<comment type="subcellular location">
    <subcellularLocation>
        <location evidence="1">Nucleus</location>
    </subcellularLocation>
</comment>
<keyword evidence="11" id="KW-1185">Reference proteome</keyword>
<dbReference type="Proteomes" id="UP000720189">
    <property type="component" value="Unassembled WGS sequence"/>
</dbReference>
<dbReference type="PANTHER" id="PTHR31313">
    <property type="entry name" value="TY1 ENHANCER ACTIVATOR"/>
    <property type="match status" value="1"/>
</dbReference>
<dbReference type="CDD" id="cd07730">
    <property type="entry name" value="metallo-hydrolase-like_MBL-fold"/>
    <property type="match status" value="1"/>
</dbReference>
<evidence type="ECO:0000313" key="11">
    <source>
        <dbReference type="Proteomes" id="UP000720189"/>
    </source>
</evidence>
<dbReference type="InterPro" id="IPR036866">
    <property type="entry name" value="RibonucZ/Hydroxyglut_hydro"/>
</dbReference>
<dbReference type="CDD" id="cd00067">
    <property type="entry name" value="GAL4"/>
    <property type="match status" value="1"/>
</dbReference>
<evidence type="ECO:0000259" key="9">
    <source>
        <dbReference type="PROSITE" id="PS50048"/>
    </source>
</evidence>
<dbReference type="Pfam" id="PF00172">
    <property type="entry name" value="Zn_clus"/>
    <property type="match status" value="1"/>
</dbReference>
<dbReference type="EMBL" id="JAGMUX010000019">
    <property type="protein sequence ID" value="KAH7232198.1"/>
    <property type="molecule type" value="Genomic_DNA"/>
</dbReference>
<evidence type="ECO:0000256" key="4">
    <source>
        <dbReference type="ARBA" id="ARBA00023015"/>
    </source>
</evidence>
<dbReference type="InterPro" id="IPR007219">
    <property type="entry name" value="XnlR_reg_dom"/>
</dbReference>
<dbReference type="Pfam" id="PF04082">
    <property type="entry name" value="Fungal_trans"/>
    <property type="match status" value="2"/>
</dbReference>
<evidence type="ECO:0000256" key="1">
    <source>
        <dbReference type="ARBA" id="ARBA00004123"/>
    </source>
</evidence>
<evidence type="ECO:0000256" key="7">
    <source>
        <dbReference type="ARBA" id="ARBA00023242"/>
    </source>
</evidence>
<feature type="compositionally biased region" description="Basic and acidic residues" evidence="8">
    <location>
        <begin position="897"/>
        <end position="911"/>
    </location>
</feature>
<name>A0A9P9JPF6_FUSRE</name>
<feature type="domain" description="Zn(2)-C6 fungal-type" evidence="9">
    <location>
        <begin position="10"/>
        <end position="39"/>
    </location>
</feature>
<sequence>MMGHKYVKSACLNCRRRKVKCDGNDACSNCINSKLDCSYNADGDMRRQSAKKAIVNLEARIAQLEGVLREHNIDRPQSNPDTPNRSAPFSKAQSTVSETQSLTDTDRNQDDEEESDQEPSPSQPETQPNPVPSIQNPEDNFVMIGTPSFQSPQSTNPPPSGIHESEDGDNSITDILSARMGALRLVEDGQLRYYGPTSNLHMYADGLQSLSSPSFRSVTTEGIEVLRRLGLEQEVPLALEAHLAGLYFAWEDPAIHVVDEDIFFAEKKRCLLQETTSPYYSETLNNAICAIGASLASGEQLNVPEPAAEFFSSRAKALLDVEMDSPTVATVQALVIMSATEAAFTRDARGWLYSGMATRLSADLGLHLDISSHINNGLLTERDMKIRQTAFWGVFIHEHMWNLYAGRPWGLGVQNITIPMPEPETNDSDCRIWKSYPSSVWQPQEPKNNIPFPTNACTSANIALCDYMRQINTTLYAGQMIDLSALVQFLIRIKQEMISWHKTLISSLEVDRTSSGKIYHPAILQLHMQYYATLIFLYRPYLSCQLVSQIPTLDTQESQTAMQNVASDCVEAAHQVTELLRCYQQQHSFRRANVQIVHIILTASLIFIHDVCTRSYRESRHSLNDLQLCCYSLGEIGRCFGNATRALEVVILVKSEWQRIAMSRRGLGAGTKRPSFSISNNPAEPDEENEGNRPRQRHRFSSTASDVFKTPSVATYSQSTTSSYPVMPQQRPLDLDGMNLDEFNLDNQYQDMWSFSGGHEFDLHETVPPIDWFNSQLLEGSHIPTANFLGQMASNLQDPQNESVIGHSSADNAYLGPNSLSPSSRNLRAYSHNEENRSPSSKESSPELSETTDGYASFQLLQDAVRSPEPLPGSFSRQQIDSQASFAIDEFHPQRLESVHTSDRSSFHPKESSTQFLDAHSYPGDKMPVAIDTAEFDDTSSINYEATSTHLASTEDWDTVDHRDSIVHGVDNLDSEGCFRIPAEPVLKTFLQHYFLSVHPFLPLTDEGDFWDLYMGSDKRDRCNRLPNILLLQAILFAACPFVSEKDVKALGFQNLRQAKTCFYKRAKVQADRVLMAQTALLLTYWSSSLGTNERNANSIWLSHAIGHAKALKADKCENVNASTFASFQQRKHDNTLRRVWWCCIIRDRVLSLCVRRKIQISRGYLENHTATTMSYDDLASETERSLVYDASTKHYLIKLLLIMIDLCLCLSDVLTVAHAANHPTASERESARKTLQVYECNRNLESWRVRATASSSVMSNAQHGIYEDSIPEGSVLLFANMIWIYYHSARVTLCNFELLLGITTDSSTSYWNTKLQRVTVERVRTNLWDAAAQITQKLEQLLDLGLANCLPSSAVACTALPLALHILDVKLLPNLAPHGSTEEQSRRLSRQNRLNILTAAMRVYQPKYEGVDWVTRAIRYFMECTCLESTPAYGATCSLSIIDTTCYLTVPADTLVEPTIPGHELMNFPTFSFLIQHETSGNQFLFDLGCRKDFWNLPEPIAKVIDQRVPGIRVDKSLADILQGGGIDLSMIEAAIISHHHYDHLGDPCTFPESMDLIVGPGFSKHFLPGYPENPNSPAHESAFKNRHVKEISFKQPLEVAGYQAIDYLGDGSLYLLNTPGHAIGHLSALVRTTNGTFVFLGGDICHFGGAFRPTDKTPMPTQFTREEVALPPSGPEHVSCMQYLSCHPNSERGSSTPYYKPCSHADSWYVDPPQAQKSVNTLMSLDAIDEILVLIAHDPSIVGVLPLFPKASINDWYQSGWKKLLRWRFLDQLPILGQPAPYLVDGTYVDGKRVKTLDGTRI</sequence>
<feature type="region of interest" description="Disordered" evidence="8">
    <location>
        <begin position="799"/>
        <end position="851"/>
    </location>
</feature>
<dbReference type="GO" id="GO:0008270">
    <property type="term" value="F:zinc ion binding"/>
    <property type="evidence" value="ECO:0007669"/>
    <property type="project" value="InterPro"/>
</dbReference>
<dbReference type="PROSITE" id="PS50048">
    <property type="entry name" value="ZN2_CY6_FUNGAL_2"/>
    <property type="match status" value="1"/>
</dbReference>
<accession>A0A9P9JPF6</accession>
<dbReference type="SMART" id="SM00066">
    <property type="entry name" value="GAL4"/>
    <property type="match status" value="1"/>
</dbReference>
<dbReference type="InterPro" id="IPR001138">
    <property type="entry name" value="Zn2Cys6_DnaBD"/>
</dbReference>
<feature type="region of interest" description="Disordered" evidence="8">
    <location>
        <begin position="897"/>
        <end position="921"/>
    </location>
</feature>
<dbReference type="GeneID" id="70227319"/>
<dbReference type="RefSeq" id="XP_046043858.1">
    <property type="nucleotide sequence ID" value="XM_046197365.1"/>
</dbReference>
<dbReference type="InterPro" id="IPR001279">
    <property type="entry name" value="Metallo-B-lactamas"/>
</dbReference>
<dbReference type="OrthoDB" id="2154091at2759"/>
<keyword evidence="3" id="KW-0862">Zinc</keyword>
<dbReference type="SMART" id="SM00906">
    <property type="entry name" value="Fungal_trans"/>
    <property type="match status" value="2"/>
</dbReference>
<feature type="compositionally biased region" description="Low complexity" evidence="8">
    <location>
        <begin position="838"/>
        <end position="849"/>
    </location>
</feature>
<dbReference type="GO" id="GO:0005634">
    <property type="term" value="C:nucleus"/>
    <property type="evidence" value="ECO:0007669"/>
    <property type="project" value="UniProtKB-SubCell"/>
</dbReference>
<evidence type="ECO:0000256" key="8">
    <source>
        <dbReference type="SAM" id="MobiDB-lite"/>
    </source>
</evidence>
<reference evidence="10" key="1">
    <citation type="journal article" date="2021" name="Nat. Commun.">
        <title>Genetic determinants of endophytism in the Arabidopsis root mycobiome.</title>
        <authorList>
            <person name="Mesny F."/>
            <person name="Miyauchi S."/>
            <person name="Thiergart T."/>
            <person name="Pickel B."/>
            <person name="Atanasova L."/>
            <person name="Karlsson M."/>
            <person name="Huettel B."/>
            <person name="Barry K.W."/>
            <person name="Haridas S."/>
            <person name="Chen C."/>
            <person name="Bauer D."/>
            <person name="Andreopoulos W."/>
            <person name="Pangilinan J."/>
            <person name="LaButti K."/>
            <person name="Riley R."/>
            <person name="Lipzen A."/>
            <person name="Clum A."/>
            <person name="Drula E."/>
            <person name="Henrissat B."/>
            <person name="Kohler A."/>
            <person name="Grigoriev I.V."/>
            <person name="Martin F.M."/>
            <person name="Hacquard S."/>
        </authorList>
    </citation>
    <scope>NUCLEOTIDE SEQUENCE</scope>
    <source>
        <strain evidence="10">MPI-CAGE-AT-0023</strain>
    </source>
</reference>
<dbReference type="CDD" id="cd12148">
    <property type="entry name" value="fungal_TF_MHR"/>
    <property type="match status" value="2"/>
</dbReference>
<comment type="caution">
    <text evidence="10">The sequence shown here is derived from an EMBL/GenBank/DDBJ whole genome shotgun (WGS) entry which is preliminary data.</text>
</comment>
<evidence type="ECO:0000313" key="10">
    <source>
        <dbReference type="EMBL" id="KAH7232198.1"/>
    </source>
</evidence>
<dbReference type="PANTHER" id="PTHR31313:SF77">
    <property type="entry name" value="ZN(II)2CYS6 TRANSCRIPTION FACTOR (EUROFUNG)"/>
    <property type="match status" value="1"/>
</dbReference>
<feature type="compositionally biased region" description="Polar residues" evidence="8">
    <location>
        <begin position="75"/>
        <end position="103"/>
    </location>
</feature>
<evidence type="ECO:0000256" key="2">
    <source>
        <dbReference type="ARBA" id="ARBA00022723"/>
    </source>
</evidence>
<proteinExistence type="predicted"/>
<dbReference type="InterPro" id="IPR036864">
    <property type="entry name" value="Zn2-C6_fun-type_DNA-bd_sf"/>
</dbReference>
<dbReference type="SUPFAM" id="SSF57701">
    <property type="entry name" value="Zn2/Cys6 DNA-binding domain"/>
    <property type="match status" value="1"/>
</dbReference>
<dbReference type="InterPro" id="IPR051615">
    <property type="entry name" value="Transcr_Regulatory_Elem"/>
</dbReference>
<dbReference type="Gene3D" id="4.10.240.10">
    <property type="entry name" value="Zn(2)-C6 fungal-type DNA-binding domain"/>
    <property type="match status" value="1"/>
</dbReference>
<gene>
    <name evidence="10" type="ORF">BKA55DRAFT_653296</name>
</gene>
<protein>
    <submittedName>
        <fullName evidence="10">Fungal-specific transcription factor domain-containing protein</fullName>
    </submittedName>
</protein>
<dbReference type="SUPFAM" id="SSF56281">
    <property type="entry name" value="Metallo-hydrolase/oxidoreductase"/>
    <property type="match status" value="1"/>
</dbReference>
<feature type="compositionally biased region" description="Polar residues" evidence="8">
    <location>
        <begin position="126"/>
        <end position="138"/>
    </location>
</feature>
<evidence type="ECO:0000256" key="5">
    <source>
        <dbReference type="ARBA" id="ARBA00023125"/>
    </source>
</evidence>
<dbReference type="GO" id="GO:0003677">
    <property type="term" value="F:DNA binding"/>
    <property type="evidence" value="ECO:0007669"/>
    <property type="project" value="UniProtKB-KW"/>
</dbReference>
<dbReference type="GO" id="GO:0000981">
    <property type="term" value="F:DNA-binding transcription factor activity, RNA polymerase II-specific"/>
    <property type="evidence" value="ECO:0007669"/>
    <property type="project" value="InterPro"/>
</dbReference>
<keyword evidence="4" id="KW-0805">Transcription regulation</keyword>
<evidence type="ECO:0000256" key="6">
    <source>
        <dbReference type="ARBA" id="ARBA00023163"/>
    </source>
</evidence>
<dbReference type="Gene3D" id="3.60.15.10">
    <property type="entry name" value="Ribonuclease Z/Hydroxyacylglutathione hydrolase-like"/>
    <property type="match status" value="1"/>
</dbReference>
<keyword evidence="5" id="KW-0238">DNA-binding</keyword>
<dbReference type="GO" id="GO:0006351">
    <property type="term" value="P:DNA-templated transcription"/>
    <property type="evidence" value="ECO:0007669"/>
    <property type="project" value="InterPro"/>
</dbReference>
<dbReference type="SMART" id="SM00849">
    <property type="entry name" value="Lactamase_B"/>
    <property type="match status" value="1"/>
</dbReference>
<organism evidence="10 11">
    <name type="scientific">Fusarium redolens</name>
    <dbReference type="NCBI Taxonomy" id="48865"/>
    <lineage>
        <taxon>Eukaryota</taxon>
        <taxon>Fungi</taxon>
        <taxon>Dikarya</taxon>
        <taxon>Ascomycota</taxon>
        <taxon>Pezizomycotina</taxon>
        <taxon>Sordariomycetes</taxon>
        <taxon>Hypocreomycetidae</taxon>
        <taxon>Hypocreales</taxon>
        <taxon>Nectriaceae</taxon>
        <taxon>Fusarium</taxon>
        <taxon>Fusarium redolens species complex</taxon>
    </lineage>
</organism>
<evidence type="ECO:0000256" key="3">
    <source>
        <dbReference type="ARBA" id="ARBA00022833"/>
    </source>
</evidence>
<keyword evidence="6" id="KW-0804">Transcription</keyword>
<feature type="region of interest" description="Disordered" evidence="8">
    <location>
        <begin position="69"/>
        <end position="170"/>
    </location>
</feature>
<keyword evidence="7" id="KW-0539">Nucleus</keyword>
<feature type="region of interest" description="Disordered" evidence="8">
    <location>
        <begin position="668"/>
        <end position="704"/>
    </location>
</feature>
<dbReference type="PROSITE" id="PS00463">
    <property type="entry name" value="ZN2_CY6_FUNGAL_1"/>
    <property type="match status" value="1"/>
</dbReference>